<dbReference type="GO" id="GO:0090575">
    <property type="term" value="C:RNA polymerase II transcription regulator complex"/>
    <property type="evidence" value="ECO:0007669"/>
    <property type="project" value="TreeGrafter"/>
</dbReference>
<dbReference type="CDD" id="cd14688">
    <property type="entry name" value="bZIP_YAP"/>
    <property type="match status" value="1"/>
</dbReference>
<dbReference type="GeneID" id="28978026"/>
<feature type="compositionally biased region" description="Low complexity" evidence="3">
    <location>
        <begin position="61"/>
        <end position="86"/>
    </location>
</feature>
<comment type="subcellular location">
    <subcellularLocation>
        <location evidence="1">Nucleus</location>
    </subcellularLocation>
</comment>
<dbReference type="PANTHER" id="PTHR40621">
    <property type="entry name" value="TRANSCRIPTION FACTOR KAPC-RELATED"/>
    <property type="match status" value="1"/>
</dbReference>
<dbReference type="SUPFAM" id="SSF57959">
    <property type="entry name" value="Leucine zipper domain"/>
    <property type="match status" value="1"/>
</dbReference>
<dbReference type="EMBL" id="KQ474082">
    <property type="protein sequence ID" value="KPV73764.1"/>
    <property type="molecule type" value="Genomic_DNA"/>
</dbReference>
<dbReference type="RefSeq" id="XP_018269813.1">
    <property type="nucleotide sequence ID" value="XM_018417578.1"/>
</dbReference>
<sequence length="538" mass="55021">MDSWTAPDFLSDQAGQDYLASLASFLDNSKSDIAVPYLNPQTALAPLGSANDPSSPEDLTSDSASPASSDGANSTSAATASGSTATAPPPLTASRGRRSSPVRSTPAGTSTPAPAHDKRKNGASAAGAVKDRKGANQAQGHHSHPTGEDGEFARSESPEDGKGNKGKTSERRKAQNRQAQRNFRERKEKHLKELEERVVSLEQRTQDQDAENAALKQLLENLQNENERLKVYESTFTFDYTKDVSGSNAMPQAPSFKPPSPPVSQDGLDEGNSSFKFDTASLLGASTSSLSGAPLFATAPAYSLPPSTSSLSSSTSAAAAPGLATATSLDDPLFLGAFSASPASGVSAQSPLAPGPSPGTSTDLFMAYRDPLAELGTQPAPLSTFSDFDALFASTPMPPAPAAAASSGARSLASTTGTNTAPTSPEDPLAAYFNASPSPLGGPPSSSTGTAPSPGSFFTGGLAPRVGSASASPAAANVRAYEAGCPLLTGGDKYEFDVDGLCSEMKLKATCQEAARQALKSAMAEDAAASRKAYPSQL</sequence>
<reference evidence="5 6" key="1">
    <citation type="journal article" date="2015" name="Front. Microbiol.">
        <title>Genome sequence of the plant growth promoting endophytic yeast Rhodotorula graminis WP1.</title>
        <authorList>
            <person name="Firrincieli A."/>
            <person name="Otillar R."/>
            <person name="Salamov A."/>
            <person name="Schmutz J."/>
            <person name="Khan Z."/>
            <person name="Redman R.S."/>
            <person name="Fleck N.D."/>
            <person name="Lindquist E."/>
            <person name="Grigoriev I.V."/>
            <person name="Doty S.L."/>
        </authorList>
    </citation>
    <scope>NUCLEOTIDE SEQUENCE [LARGE SCALE GENOMIC DNA]</scope>
    <source>
        <strain evidence="5 6">WP1</strain>
    </source>
</reference>
<gene>
    <name evidence="5" type="ORF">RHOBADRAFT_54946</name>
</gene>
<dbReference type="GO" id="GO:0000976">
    <property type="term" value="F:transcription cis-regulatory region binding"/>
    <property type="evidence" value="ECO:0007669"/>
    <property type="project" value="InterPro"/>
</dbReference>
<feature type="compositionally biased region" description="Polar residues" evidence="3">
    <location>
        <begin position="101"/>
        <end position="112"/>
    </location>
</feature>
<feature type="region of interest" description="Disordered" evidence="3">
    <location>
        <begin position="243"/>
        <end position="272"/>
    </location>
</feature>
<protein>
    <recommendedName>
        <fullName evidence="4">BZIP domain-containing protein</fullName>
    </recommendedName>
</protein>
<organism evidence="5 6">
    <name type="scientific">Rhodotorula graminis (strain WP1)</name>
    <dbReference type="NCBI Taxonomy" id="578459"/>
    <lineage>
        <taxon>Eukaryota</taxon>
        <taxon>Fungi</taxon>
        <taxon>Dikarya</taxon>
        <taxon>Basidiomycota</taxon>
        <taxon>Pucciniomycotina</taxon>
        <taxon>Microbotryomycetes</taxon>
        <taxon>Sporidiobolales</taxon>
        <taxon>Sporidiobolaceae</taxon>
        <taxon>Rhodotorula</taxon>
    </lineage>
</organism>
<evidence type="ECO:0000256" key="3">
    <source>
        <dbReference type="SAM" id="MobiDB-lite"/>
    </source>
</evidence>
<keyword evidence="2" id="KW-0539">Nucleus</keyword>
<dbReference type="Proteomes" id="UP000053890">
    <property type="component" value="Unassembled WGS sequence"/>
</dbReference>
<keyword evidence="6" id="KW-1185">Reference proteome</keyword>
<evidence type="ECO:0000259" key="4">
    <source>
        <dbReference type="PROSITE" id="PS50217"/>
    </source>
</evidence>
<dbReference type="InterPro" id="IPR046347">
    <property type="entry name" value="bZIP_sf"/>
</dbReference>
<dbReference type="AlphaFoldDB" id="A0A0P9EWQ6"/>
<dbReference type="GO" id="GO:0001228">
    <property type="term" value="F:DNA-binding transcription activator activity, RNA polymerase II-specific"/>
    <property type="evidence" value="ECO:0007669"/>
    <property type="project" value="TreeGrafter"/>
</dbReference>
<dbReference type="InterPro" id="IPR050936">
    <property type="entry name" value="AP-1-like"/>
</dbReference>
<dbReference type="OrthoDB" id="2593073at2759"/>
<dbReference type="PROSITE" id="PS50217">
    <property type="entry name" value="BZIP"/>
    <property type="match status" value="1"/>
</dbReference>
<feature type="compositionally biased region" description="Low complexity" evidence="3">
    <location>
        <begin position="402"/>
        <end position="418"/>
    </location>
</feature>
<dbReference type="STRING" id="578459.A0A0P9EWQ6"/>
<dbReference type="Gene3D" id="1.20.5.170">
    <property type="match status" value="1"/>
</dbReference>
<accession>A0A0P9EWQ6</accession>
<dbReference type="PROSITE" id="PS00036">
    <property type="entry name" value="BZIP_BASIC"/>
    <property type="match status" value="1"/>
</dbReference>
<feature type="region of interest" description="Disordered" evidence="3">
    <location>
        <begin position="399"/>
        <end position="459"/>
    </location>
</feature>
<feature type="compositionally biased region" description="Low complexity" evidence="3">
    <location>
        <begin position="435"/>
        <end position="456"/>
    </location>
</feature>
<evidence type="ECO:0000256" key="2">
    <source>
        <dbReference type="ARBA" id="ARBA00023242"/>
    </source>
</evidence>
<proteinExistence type="predicted"/>
<dbReference type="OMA" id="MKLKATC"/>
<feature type="region of interest" description="Disordered" evidence="3">
    <location>
        <begin position="345"/>
        <end position="364"/>
    </location>
</feature>
<evidence type="ECO:0000313" key="6">
    <source>
        <dbReference type="Proteomes" id="UP000053890"/>
    </source>
</evidence>
<dbReference type="PANTHER" id="PTHR40621:SF6">
    <property type="entry name" value="AP-1-LIKE TRANSCRIPTION FACTOR YAP1-RELATED"/>
    <property type="match status" value="1"/>
</dbReference>
<dbReference type="InterPro" id="IPR004827">
    <property type="entry name" value="bZIP"/>
</dbReference>
<feature type="compositionally biased region" description="Basic and acidic residues" evidence="3">
    <location>
        <begin position="145"/>
        <end position="173"/>
    </location>
</feature>
<evidence type="ECO:0000256" key="1">
    <source>
        <dbReference type="ARBA" id="ARBA00004123"/>
    </source>
</evidence>
<feature type="region of interest" description="Disordered" evidence="3">
    <location>
        <begin position="43"/>
        <end position="190"/>
    </location>
</feature>
<feature type="domain" description="BZIP" evidence="4">
    <location>
        <begin position="170"/>
        <end position="229"/>
    </location>
</feature>
<name>A0A0P9EWQ6_RHOGW</name>
<dbReference type="SMART" id="SM00338">
    <property type="entry name" value="BRLZ"/>
    <property type="match status" value="1"/>
</dbReference>
<evidence type="ECO:0000313" key="5">
    <source>
        <dbReference type="EMBL" id="KPV73764.1"/>
    </source>
</evidence>